<evidence type="ECO:0000313" key="1">
    <source>
        <dbReference type="EMBL" id="GJD90889.1"/>
    </source>
</evidence>
<sequence length="89" mass="9768">MVDEDRELVIAYLHHSGSRSDLLPEGIAWEVYCLADGFGRRDPDELAGINGGWDWSHVRDSSPEAFARMAACLRGHGYGPCGPSATVRH</sequence>
<proteinExistence type="predicted"/>
<reference evidence="1" key="1">
    <citation type="journal article" date="2016" name="Front. Microbiol.">
        <title>Genome Sequence of the Piezophilic, Mesophilic Sulfate-Reducing Bacterium Desulfovibrio indicus J2T.</title>
        <authorList>
            <person name="Cao J."/>
            <person name="Maignien L."/>
            <person name="Shao Z."/>
            <person name="Alain K."/>
            <person name="Jebbar M."/>
        </authorList>
    </citation>
    <scope>NUCLEOTIDE SEQUENCE</scope>
    <source>
        <strain evidence="1">DSM 16372</strain>
    </source>
</reference>
<accession>A0AAV4ZQS3</accession>
<reference evidence="1" key="2">
    <citation type="submission" date="2021-08" db="EMBL/GenBank/DDBJ databases">
        <authorList>
            <person name="Tani A."/>
            <person name="Ola A."/>
            <person name="Ogura Y."/>
            <person name="Katsura K."/>
            <person name="Hayashi T."/>
        </authorList>
    </citation>
    <scope>NUCLEOTIDE SEQUENCE</scope>
    <source>
        <strain evidence="1">DSM 16372</strain>
    </source>
</reference>
<organism evidence="1 2">
    <name type="scientific">Methylobacterium hispanicum</name>
    <dbReference type="NCBI Taxonomy" id="270350"/>
    <lineage>
        <taxon>Bacteria</taxon>
        <taxon>Pseudomonadati</taxon>
        <taxon>Pseudomonadota</taxon>
        <taxon>Alphaproteobacteria</taxon>
        <taxon>Hyphomicrobiales</taxon>
        <taxon>Methylobacteriaceae</taxon>
        <taxon>Methylobacterium</taxon>
    </lineage>
</organism>
<dbReference type="RefSeq" id="WP_238231046.1">
    <property type="nucleotide sequence ID" value="NZ_BPQO01000022.1"/>
</dbReference>
<comment type="caution">
    <text evidence="1">The sequence shown here is derived from an EMBL/GenBank/DDBJ whole genome shotgun (WGS) entry which is preliminary data.</text>
</comment>
<dbReference type="AlphaFoldDB" id="A0AAV4ZQS3"/>
<keyword evidence="2" id="KW-1185">Reference proteome</keyword>
<dbReference type="Proteomes" id="UP001055247">
    <property type="component" value="Unassembled WGS sequence"/>
</dbReference>
<evidence type="ECO:0000313" key="2">
    <source>
        <dbReference type="Proteomes" id="UP001055247"/>
    </source>
</evidence>
<gene>
    <name evidence="1" type="ORF">BHAOGJBA_4433</name>
</gene>
<name>A0AAV4ZQS3_9HYPH</name>
<protein>
    <submittedName>
        <fullName evidence="1">Uncharacterized protein</fullName>
    </submittedName>
</protein>
<dbReference type="EMBL" id="BPQO01000022">
    <property type="protein sequence ID" value="GJD90889.1"/>
    <property type="molecule type" value="Genomic_DNA"/>
</dbReference>